<dbReference type="PANTHER" id="PTHR21600:SF83">
    <property type="entry name" value="PSEUDOURIDYLATE SYNTHASE RPUSD4, MITOCHONDRIAL"/>
    <property type="match status" value="1"/>
</dbReference>
<proteinExistence type="inferred from homology"/>
<dbReference type="PANTHER" id="PTHR21600">
    <property type="entry name" value="MITOCHONDRIAL RNA PSEUDOURIDINE SYNTHASE"/>
    <property type="match status" value="1"/>
</dbReference>
<evidence type="ECO:0000256" key="2">
    <source>
        <dbReference type="ARBA" id="ARBA00010876"/>
    </source>
</evidence>
<comment type="similarity">
    <text evidence="2">Belongs to the pseudouridine synthase RluA family.</text>
</comment>
<evidence type="ECO:0000256" key="1">
    <source>
        <dbReference type="ARBA" id="ARBA00000073"/>
    </source>
</evidence>
<accession>A0A9D9I2X8</accession>
<comment type="catalytic activity">
    <reaction evidence="1">
        <text>a uridine in RNA = a pseudouridine in RNA</text>
        <dbReference type="Rhea" id="RHEA:48348"/>
        <dbReference type="Rhea" id="RHEA-COMP:12068"/>
        <dbReference type="Rhea" id="RHEA-COMP:12069"/>
        <dbReference type="ChEBI" id="CHEBI:65314"/>
        <dbReference type="ChEBI" id="CHEBI:65315"/>
    </reaction>
</comment>
<dbReference type="Gene3D" id="3.30.2350.10">
    <property type="entry name" value="Pseudouridine synthase"/>
    <property type="match status" value="1"/>
</dbReference>
<dbReference type="InterPro" id="IPR020103">
    <property type="entry name" value="PsdUridine_synth_cat_dom_sf"/>
</dbReference>
<dbReference type="GO" id="GO:0140098">
    <property type="term" value="F:catalytic activity, acting on RNA"/>
    <property type="evidence" value="ECO:0007669"/>
    <property type="project" value="UniProtKB-ARBA"/>
</dbReference>
<name>A0A9D9I2X8_9FIRM</name>
<sequence>MSVNNIKILYEDSDIIVCIKPQGMPSQSDKTRDLDMVNYLKNYVYEKDEMEEEPYIAIVHRLDRPVGGVMVFARNQKAAANLSDQIQDGEMEKDYQAVLTGTLPDEEGVLNDYLVKDGKTNTSKVVKKEQKGAKRAELRYEVLDILETEEGTLSYVLIELITGRHHQIRVQTASRGAGIWGDTKYNERFKKTKRVYRQIGLFASRIAFKHPTTKERMVFKEEPFGEAFELLDAEDF</sequence>
<dbReference type="GO" id="GO:0003723">
    <property type="term" value="F:RNA binding"/>
    <property type="evidence" value="ECO:0007669"/>
    <property type="project" value="InterPro"/>
</dbReference>
<evidence type="ECO:0000259" key="6">
    <source>
        <dbReference type="Pfam" id="PF00849"/>
    </source>
</evidence>
<evidence type="ECO:0000256" key="5">
    <source>
        <dbReference type="ARBA" id="ARBA00033164"/>
    </source>
</evidence>
<feature type="domain" description="Pseudouridine synthase RsuA/RluA-like" evidence="6">
    <location>
        <begin position="14"/>
        <end position="173"/>
    </location>
</feature>
<dbReference type="SUPFAM" id="SSF55120">
    <property type="entry name" value="Pseudouridine synthase"/>
    <property type="match status" value="1"/>
</dbReference>
<gene>
    <name evidence="7" type="ORF">IAC13_08980</name>
</gene>
<dbReference type="InterPro" id="IPR050188">
    <property type="entry name" value="RluA_PseudoU_synthase"/>
</dbReference>
<dbReference type="GO" id="GO:0001522">
    <property type="term" value="P:pseudouridine synthesis"/>
    <property type="evidence" value="ECO:0007669"/>
    <property type="project" value="InterPro"/>
</dbReference>
<protein>
    <recommendedName>
        <fullName evidence="4">RNA pseudouridylate synthase</fullName>
    </recommendedName>
    <alternativeName>
        <fullName evidence="5">RNA-uridine isomerase</fullName>
    </alternativeName>
</protein>
<dbReference type="Pfam" id="PF00849">
    <property type="entry name" value="PseudoU_synth_2"/>
    <property type="match status" value="1"/>
</dbReference>
<evidence type="ECO:0000256" key="4">
    <source>
        <dbReference type="ARBA" id="ARBA00031870"/>
    </source>
</evidence>
<comment type="caution">
    <text evidence="7">The sequence shown here is derived from an EMBL/GenBank/DDBJ whole genome shotgun (WGS) entry which is preliminary data.</text>
</comment>
<dbReference type="GO" id="GO:0006396">
    <property type="term" value="P:RNA processing"/>
    <property type="evidence" value="ECO:0007669"/>
    <property type="project" value="UniProtKB-ARBA"/>
</dbReference>
<dbReference type="InterPro" id="IPR006145">
    <property type="entry name" value="PsdUridine_synth_RsuA/RluA"/>
</dbReference>
<organism evidence="7 8">
    <name type="scientific">Candidatus Scybalomonas excrementavium</name>
    <dbReference type="NCBI Taxonomy" id="2840943"/>
    <lineage>
        <taxon>Bacteria</taxon>
        <taxon>Bacillati</taxon>
        <taxon>Bacillota</taxon>
        <taxon>Clostridia</taxon>
        <taxon>Lachnospirales</taxon>
        <taxon>Lachnospiraceae</taxon>
        <taxon>Lachnospiraceae incertae sedis</taxon>
        <taxon>Candidatus Scybalomonas</taxon>
    </lineage>
</organism>
<evidence type="ECO:0000313" key="8">
    <source>
        <dbReference type="Proteomes" id="UP000823618"/>
    </source>
</evidence>
<dbReference type="EMBL" id="JADIML010000255">
    <property type="protein sequence ID" value="MBO8464051.1"/>
    <property type="molecule type" value="Genomic_DNA"/>
</dbReference>
<dbReference type="Proteomes" id="UP000823618">
    <property type="component" value="Unassembled WGS sequence"/>
</dbReference>
<reference evidence="7" key="2">
    <citation type="journal article" date="2021" name="PeerJ">
        <title>Extensive microbial diversity within the chicken gut microbiome revealed by metagenomics and culture.</title>
        <authorList>
            <person name="Gilroy R."/>
            <person name="Ravi A."/>
            <person name="Getino M."/>
            <person name="Pursley I."/>
            <person name="Horton D.L."/>
            <person name="Alikhan N.F."/>
            <person name="Baker D."/>
            <person name="Gharbi K."/>
            <person name="Hall N."/>
            <person name="Watson M."/>
            <person name="Adriaenssens E.M."/>
            <person name="Foster-Nyarko E."/>
            <person name="Jarju S."/>
            <person name="Secka A."/>
            <person name="Antonio M."/>
            <person name="Oren A."/>
            <person name="Chaudhuri R.R."/>
            <person name="La Ragione R."/>
            <person name="Hildebrand F."/>
            <person name="Pallen M.J."/>
        </authorList>
    </citation>
    <scope>NUCLEOTIDE SEQUENCE</scope>
    <source>
        <strain evidence="7">E3-2379</strain>
    </source>
</reference>
<evidence type="ECO:0000256" key="3">
    <source>
        <dbReference type="ARBA" id="ARBA00023235"/>
    </source>
</evidence>
<reference evidence="7" key="1">
    <citation type="submission" date="2020-10" db="EMBL/GenBank/DDBJ databases">
        <authorList>
            <person name="Gilroy R."/>
        </authorList>
    </citation>
    <scope>NUCLEOTIDE SEQUENCE</scope>
    <source>
        <strain evidence="7">E3-2379</strain>
    </source>
</reference>
<dbReference type="AlphaFoldDB" id="A0A9D9I2X8"/>
<keyword evidence="3" id="KW-0413">Isomerase</keyword>
<evidence type="ECO:0000313" key="7">
    <source>
        <dbReference type="EMBL" id="MBO8464051.1"/>
    </source>
</evidence>
<dbReference type="CDD" id="cd02869">
    <property type="entry name" value="PseudoU_synth_RluA_like"/>
    <property type="match status" value="1"/>
</dbReference>
<dbReference type="GO" id="GO:0009982">
    <property type="term" value="F:pseudouridine synthase activity"/>
    <property type="evidence" value="ECO:0007669"/>
    <property type="project" value="InterPro"/>
</dbReference>